<protein>
    <recommendedName>
        <fullName evidence="2">Factor VIII intron 22 protein</fullName>
    </recommendedName>
</protein>
<dbReference type="PANTHER" id="PTHR16797:SF4">
    <property type="entry name" value="40-KDA HUNTINGTIN-ASSOCIATED PROTEIN"/>
    <property type="match status" value="1"/>
</dbReference>
<accession>A0AAW2IBI0</accession>
<dbReference type="PANTHER" id="PTHR16797">
    <property type="entry name" value="FACTOR VIII-ASSOCIATED GENE 1"/>
    <property type="match status" value="1"/>
</dbReference>
<dbReference type="GO" id="GO:0005769">
    <property type="term" value="C:early endosome"/>
    <property type="evidence" value="ECO:0007669"/>
    <property type="project" value="TreeGrafter"/>
</dbReference>
<dbReference type="Pfam" id="PF14938">
    <property type="entry name" value="SNAP"/>
    <property type="match status" value="1"/>
</dbReference>
<proteinExistence type="predicted"/>
<evidence type="ECO:0000313" key="1">
    <source>
        <dbReference type="EMBL" id="KAL0279286.1"/>
    </source>
</evidence>
<organism evidence="1">
    <name type="scientific">Menopon gallinae</name>
    <name type="common">poultry shaft louse</name>
    <dbReference type="NCBI Taxonomy" id="328185"/>
    <lineage>
        <taxon>Eukaryota</taxon>
        <taxon>Metazoa</taxon>
        <taxon>Ecdysozoa</taxon>
        <taxon>Arthropoda</taxon>
        <taxon>Hexapoda</taxon>
        <taxon>Insecta</taxon>
        <taxon>Pterygota</taxon>
        <taxon>Neoptera</taxon>
        <taxon>Paraneoptera</taxon>
        <taxon>Psocodea</taxon>
        <taxon>Troctomorpha</taxon>
        <taxon>Phthiraptera</taxon>
        <taxon>Amblycera</taxon>
        <taxon>Menoponidae</taxon>
        <taxon>Menopon</taxon>
    </lineage>
</organism>
<dbReference type="Gene3D" id="1.25.40.10">
    <property type="entry name" value="Tetratricopeptide repeat domain"/>
    <property type="match status" value="1"/>
</dbReference>
<dbReference type="InterPro" id="IPR011990">
    <property type="entry name" value="TPR-like_helical_dom_sf"/>
</dbReference>
<dbReference type="SUPFAM" id="SSF48452">
    <property type="entry name" value="TPR-like"/>
    <property type="match status" value="1"/>
</dbReference>
<dbReference type="GO" id="GO:0099518">
    <property type="term" value="P:vesicle cytoskeletal trafficking"/>
    <property type="evidence" value="ECO:0007669"/>
    <property type="project" value="TreeGrafter"/>
</dbReference>
<comment type="caution">
    <text evidence="1">The sequence shown here is derived from an EMBL/GenBank/DDBJ whole genome shotgun (WGS) entry which is preliminary data.</text>
</comment>
<evidence type="ECO:0008006" key="2">
    <source>
        <dbReference type="Google" id="ProtNLM"/>
    </source>
</evidence>
<dbReference type="AlphaFoldDB" id="A0AAW2IBI0"/>
<name>A0AAW2IBI0_9NEOP</name>
<gene>
    <name evidence="1" type="ORF">PYX00_000880</name>
</gene>
<reference evidence="1" key="1">
    <citation type="journal article" date="2024" name="Gigascience">
        <title>Chromosome-level genome of the poultry shaft louse Menopon gallinae provides insight into the host-switching and adaptive evolution of parasitic lice.</title>
        <authorList>
            <person name="Xu Y."/>
            <person name="Ma L."/>
            <person name="Liu S."/>
            <person name="Liang Y."/>
            <person name="Liu Q."/>
            <person name="He Z."/>
            <person name="Tian L."/>
            <person name="Duan Y."/>
            <person name="Cai W."/>
            <person name="Li H."/>
            <person name="Song F."/>
        </authorList>
    </citation>
    <scope>NUCLEOTIDE SEQUENCE</scope>
    <source>
        <strain evidence="1">Cailab_2023a</strain>
    </source>
</reference>
<sequence>MEDKNYIFAVYQHISNKLKKRRILKKPNVTEACQQFENLAIKCEAEDLPHYAGLCYQAAANCQVSLGNTLEQAHLLIKAYRKYMSNYLRYVTQNLVYTDENYHEALVCYKECVDCFSYTNNHEIPNKNVVLSGISLEIADLFKSKLGRLEETVDEYKKVLKLLDKSPVEKINCLQKLVSIKIQMGFYDDALKYTNDLVDEAQKIPTSGFREDVLHNSEITRILLVLILQPTPQQITPMITSVLEKYAWVETVDNNELADLQTTLSNNGVSVDEKFFLCIQSLVMACQYGDSDCLVTLESELIPYITCEQRELLRILVKQKLKK</sequence>
<dbReference type="InterPro" id="IPR039494">
    <property type="entry name" value="F8A"/>
</dbReference>
<dbReference type="EMBL" id="JARGDH010000001">
    <property type="protein sequence ID" value="KAL0279286.1"/>
    <property type="molecule type" value="Genomic_DNA"/>
</dbReference>